<dbReference type="PANTHER" id="PTHR23167">
    <property type="entry name" value="CALPONIN HOMOLOGY DOMAIN-CONTAINING PROTEIN DDB_G0272472-RELATED"/>
    <property type="match status" value="1"/>
</dbReference>
<comment type="subcellular location">
    <subcellularLocation>
        <location evidence="1">Endosome</location>
    </subcellularLocation>
</comment>
<protein>
    <recommendedName>
        <fullName evidence="11">Calponin-homology (CH) domain-containing protein</fullName>
    </recommendedName>
</protein>
<dbReference type="SMART" id="SM01203">
    <property type="entry name" value="DUF3585"/>
    <property type="match status" value="1"/>
</dbReference>
<feature type="coiled-coil region" evidence="5">
    <location>
        <begin position="803"/>
        <end position="837"/>
    </location>
</feature>
<dbReference type="InterPro" id="IPR001715">
    <property type="entry name" value="CH_dom"/>
</dbReference>
<sequence length="845" mass="97698">MALLHIYGVKRLGKRENTLLKVIFNRGYSTRYLTYTEYSSQINCASFGSGRSAESKVGIFLSFFPDIMIMVLKSHAWQPGIKNPYRGSIVWIQPETIQILLTLYKYSYMQDYEDKEWSILLEDESTTGKRREVAIILLNMARHCNSISLTSNLTLNMRPTTKKIIAARLELTITSELMRERTRSISDIGRSSSVASLTDLQAENMLVDDEYSKSVAQVSKRSSDESNVQRHVELTDNYSHNDRIKSHSSPTLRYSISGGDITPIVEESESSSLSRKSSEMVSGFCETTKRNQSDILKQHTKIEELFIICYNECVSGGGIRHRPYYRNSNSSSNDRKSRVSQYALSVLMTIRTYIIRCFECLVTRVLYFEALILQSTKLVLQLQPSQKQDLLDWCQECTKDYENVEIVNMSSSWKNGLAFCAIIHYYYPELIPYDTLSDDNCERNCHIAFDAAKTLGVPKLLDSSDVANEDRLDKIKLMEYLFLLKRQLRCTIEDEPQYLETKRRKSKGDCETISWHDRQNSLPCCIHEKGWATANSIAKTVTAKIVVNFLDDQDVKRLHYSDTLHPLKEDCLENYSKRRHTMDSSIQRNRRLLPILPSRQETVSKIFTNQLQSKSYELNTSGTARSIANYSQRRKLVLFEGSASIKRPESIETSSWNFNSQAGASAGYQSEIDYGVNHQDFITRKEDIQNSLQLLAERDAVTFADINKIEKELRIAINSSHDPSRNKQLLRQKIALLRQRNEITREQNELSLRSKENDLEYESSLIDRELYDLSLISDFNKSDKQTQRIQHLAKEKFKLVNERDRIVTQMEKYRRRAEAEDNELEQATKNLEIFDEEDDDLCCVQ</sequence>
<dbReference type="eggNOG" id="KOG0035">
    <property type="taxonomic scope" value="Eukaryota"/>
</dbReference>
<proteinExistence type="predicted"/>
<dbReference type="InParanoid" id="B3RN99"/>
<name>B3RN99_TRIAD</name>
<dbReference type="STRING" id="10228.B3RN99"/>
<dbReference type="RefSeq" id="XP_002109250.1">
    <property type="nucleotide sequence ID" value="XM_002109214.1"/>
</dbReference>
<dbReference type="InterPro" id="IPR019448">
    <property type="entry name" value="NT-C2"/>
</dbReference>
<keyword evidence="2" id="KW-0597">Phosphoprotein</keyword>
<dbReference type="FunFam" id="1.10.418.10:FF:000023">
    <property type="entry name" value="EH domain-binding protein 1 isoform X1"/>
    <property type="match status" value="1"/>
</dbReference>
<dbReference type="PhylomeDB" id="B3RN99"/>
<evidence type="ECO:0008006" key="11">
    <source>
        <dbReference type="Google" id="ProtNLM"/>
    </source>
</evidence>
<dbReference type="SUPFAM" id="SSF47576">
    <property type="entry name" value="Calponin-homology domain, CH-domain"/>
    <property type="match status" value="1"/>
</dbReference>
<dbReference type="Proteomes" id="UP000009022">
    <property type="component" value="Unassembled WGS sequence"/>
</dbReference>
<accession>B3RN99</accession>
<feature type="domain" description="Calponin-homology (CH)" evidence="6">
    <location>
        <begin position="384"/>
        <end position="486"/>
    </location>
</feature>
<dbReference type="SMART" id="SM00033">
    <property type="entry name" value="CH"/>
    <property type="match status" value="1"/>
</dbReference>
<keyword evidence="4 5" id="KW-0175">Coiled coil</keyword>
<dbReference type="InterPro" id="IPR036872">
    <property type="entry name" value="CH_dom_sf"/>
</dbReference>
<dbReference type="HOGENOM" id="CLU_004178_1_0_1"/>
<feature type="domain" description="C2 NT-type" evidence="7">
    <location>
        <begin position="1"/>
        <end position="177"/>
    </location>
</feature>
<dbReference type="Gene3D" id="1.10.418.10">
    <property type="entry name" value="Calponin-like domain"/>
    <property type="match status" value="1"/>
</dbReference>
<dbReference type="PROSITE" id="PS51848">
    <property type="entry name" value="BMERB"/>
    <property type="match status" value="1"/>
</dbReference>
<evidence type="ECO:0000256" key="5">
    <source>
        <dbReference type="SAM" id="Coils"/>
    </source>
</evidence>
<dbReference type="InterPro" id="IPR050540">
    <property type="entry name" value="F-actin_Monoox_Mical"/>
</dbReference>
<dbReference type="KEGG" id="tad:TRIADDRAFT_63621"/>
<dbReference type="OrthoDB" id="5972258at2759"/>
<dbReference type="PROSITE" id="PS51840">
    <property type="entry name" value="C2_NT"/>
    <property type="match status" value="1"/>
</dbReference>
<evidence type="ECO:0000256" key="3">
    <source>
        <dbReference type="ARBA" id="ARBA00022753"/>
    </source>
</evidence>
<evidence type="ECO:0000259" key="6">
    <source>
        <dbReference type="PROSITE" id="PS50021"/>
    </source>
</evidence>
<dbReference type="PANTHER" id="PTHR23167:SF46">
    <property type="entry name" value="EPS15 HOMOLOGY DOMAIN CONTAINING PROTEIN-BINDING PROTEIN 1, ISOFORM F"/>
    <property type="match status" value="1"/>
</dbReference>
<dbReference type="InterPro" id="IPR022735">
    <property type="entry name" value="bMERB_dom"/>
</dbReference>
<dbReference type="GeneID" id="6751034"/>
<evidence type="ECO:0000256" key="4">
    <source>
        <dbReference type="ARBA" id="ARBA00023054"/>
    </source>
</evidence>
<reference evidence="9 10" key="1">
    <citation type="journal article" date="2008" name="Nature">
        <title>The Trichoplax genome and the nature of placozoans.</title>
        <authorList>
            <person name="Srivastava M."/>
            <person name="Begovic E."/>
            <person name="Chapman J."/>
            <person name="Putnam N.H."/>
            <person name="Hellsten U."/>
            <person name="Kawashima T."/>
            <person name="Kuo A."/>
            <person name="Mitros T."/>
            <person name="Salamov A."/>
            <person name="Carpenter M.L."/>
            <person name="Signorovitch A.Y."/>
            <person name="Moreno M.A."/>
            <person name="Kamm K."/>
            <person name="Grimwood J."/>
            <person name="Schmutz J."/>
            <person name="Shapiro H."/>
            <person name="Grigoriev I.V."/>
            <person name="Buss L.W."/>
            <person name="Schierwater B."/>
            <person name="Dellaporta S.L."/>
            <person name="Rokhsar D.S."/>
        </authorList>
    </citation>
    <scope>NUCLEOTIDE SEQUENCE [LARGE SCALE GENOMIC DNA]</scope>
    <source>
        <strain evidence="9 10">Grell-BS-1999</strain>
    </source>
</reference>
<evidence type="ECO:0000259" key="7">
    <source>
        <dbReference type="PROSITE" id="PS51840"/>
    </source>
</evidence>
<dbReference type="Pfam" id="PF00307">
    <property type="entry name" value="CH"/>
    <property type="match status" value="1"/>
</dbReference>
<evidence type="ECO:0000259" key="8">
    <source>
        <dbReference type="PROSITE" id="PS51848"/>
    </source>
</evidence>
<dbReference type="FunCoup" id="B3RN99">
    <property type="interactions" value="1401"/>
</dbReference>
<dbReference type="Pfam" id="PF12130">
    <property type="entry name" value="bMERB_dom"/>
    <property type="match status" value="1"/>
</dbReference>
<dbReference type="PROSITE" id="PS50021">
    <property type="entry name" value="CH"/>
    <property type="match status" value="1"/>
</dbReference>
<evidence type="ECO:0000313" key="9">
    <source>
        <dbReference type="EMBL" id="EDV27416.1"/>
    </source>
</evidence>
<evidence type="ECO:0000256" key="1">
    <source>
        <dbReference type="ARBA" id="ARBA00004177"/>
    </source>
</evidence>
<dbReference type="CTD" id="6751034"/>
<evidence type="ECO:0000313" key="10">
    <source>
        <dbReference type="Proteomes" id="UP000009022"/>
    </source>
</evidence>
<keyword evidence="10" id="KW-1185">Reference proteome</keyword>
<dbReference type="AlphaFoldDB" id="B3RN99"/>
<gene>
    <name evidence="9" type="ORF">TRIADDRAFT_63621</name>
</gene>
<dbReference type="GO" id="GO:0005768">
    <property type="term" value="C:endosome"/>
    <property type="evidence" value="ECO:0007669"/>
    <property type="project" value="UniProtKB-SubCell"/>
</dbReference>
<organism evidence="9 10">
    <name type="scientific">Trichoplax adhaerens</name>
    <name type="common">Trichoplax reptans</name>
    <dbReference type="NCBI Taxonomy" id="10228"/>
    <lineage>
        <taxon>Eukaryota</taxon>
        <taxon>Metazoa</taxon>
        <taxon>Placozoa</taxon>
        <taxon>Uniplacotomia</taxon>
        <taxon>Trichoplacea</taxon>
        <taxon>Trichoplacidae</taxon>
        <taxon>Trichoplax</taxon>
    </lineage>
</organism>
<dbReference type="OMA" id="RYEAKEW"/>
<evidence type="ECO:0000256" key="2">
    <source>
        <dbReference type="ARBA" id="ARBA00022553"/>
    </source>
</evidence>
<dbReference type="EMBL" id="DS985242">
    <property type="protein sequence ID" value="EDV27416.1"/>
    <property type="molecule type" value="Genomic_DNA"/>
</dbReference>
<feature type="domain" description="BMERB" evidence="8">
    <location>
        <begin position="675"/>
        <end position="826"/>
    </location>
</feature>
<keyword evidence="3" id="KW-0967">Endosome</keyword>